<protein>
    <submittedName>
        <fullName evidence="1">Uncharacterized protein</fullName>
    </submittedName>
</protein>
<dbReference type="AlphaFoldDB" id="A0A916J215"/>
<name>A0A916J215_9BURK</name>
<proteinExistence type="predicted"/>
<sequence>MLHHIPELLAGPGRMEALMRHVAAKLQYVCNVDAMLLAVRSPNPEMVSGLASMNHLLGSGQIHNHPRQQIEPRHYALDLSVFLRRMNAATNDAETIERGGADASGQA</sequence>
<evidence type="ECO:0000313" key="1">
    <source>
        <dbReference type="EMBL" id="CAG2155290.1"/>
    </source>
</evidence>
<comment type="caution">
    <text evidence="1">The sequence shown here is derived from an EMBL/GenBank/DDBJ whole genome shotgun (WGS) entry which is preliminary data.</text>
</comment>
<accession>A0A916J215</accession>
<dbReference type="EMBL" id="CAJPUY010000024">
    <property type="protein sequence ID" value="CAG2155290.1"/>
    <property type="molecule type" value="Genomic_DNA"/>
</dbReference>
<evidence type="ECO:0000313" key="2">
    <source>
        <dbReference type="Proteomes" id="UP000672934"/>
    </source>
</evidence>
<dbReference type="Proteomes" id="UP000672934">
    <property type="component" value="Unassembled WGS sequence"/>
</dbReference>
<organism evidence="1 2">
    <name type="scientific">Cupriavidus yeoncheonensis</name>
    <dbReference type="NCBI Taxonomy" id="1462994"/>
    <lineage>
        <taxon>Bacteria</taxon>
        <taxon>Pseudomonadati</taxon>
        <taxon>Pseudomonadota</taxon>
        <taxon>Betaproteobacteria</taxon>
        <taxon>Burkholderiales</taxon>
        <taxon>Burkholderiaceae</taxon>
        <taxon>Cupriavidus</taxon>
    </lineage>
</organism>
<keyword evidence="2" id="KW-1185">Reference proteome</keyword>
<gene>
    <name evidence="1" type="ORF">LMG31506_05363</name>
</gene>
<reference evidence="1" key="1">
    <citation type="submission" date="2021-03" db="EMBL/GenBank/DDBJ databases">
        <authorList>
            <person name="Peeters C."/>
        </authorList>
    </citation>
    <scope>NUCLEOTIDE SEQUENCE</scope>
    <source>
        <strain evidence="1">LMG 31506</strain>
    </source>
</reference>